<evidence type="ECO:0000256" key="1">
    <source>
        <dbReference type="ARBA" id="ARBA00004786"/>
    </source>
</evidence>
<evidence type="ECO:0000259" key="9">
    <source>
        <dbReference type="Pfam" id="PF00171"/>
    </source>
</evidence>
<dbReference type="InterPro" id="IPR016160">
    <property type="entry name" value="Ald_DH_CS_CYS"/>
</dbReference>
<sequence length="553" mass="61107">MLALRTQGFRRITRAIGTRSLSLPPNEPLTDVGAKRSKIDAAIKKVQSETVELPVLCGGEKVYTGNVKYQVSPFDHSNKIAKYHVADEALVKETIKRAVAARKAWDRTPFEERAKILLKVADMISGKYRFETIANTMVGQGKTVFEADIDAIAELADFYRFAVHYAREMLQGPELHQPKGVSNKLQYRGLEGFVAAVSPFNFTAIGGNLAGTPALMGNVVLWKPASTAILSQYRVMEMFQEAGLPDGVINFVPSSGSTFGNAMTTSPHLAAVNFTGSVDTFKRIWRMVTDNLDTYRTYPKLVGECGGKNYHFVHMSADLDVVVNSTIRAAFGYQGQKCSACSRLYVPKSRWPEIKEALLAELKTAKMGSPVDIDNTFMTAVIDEASFDNIKTYLDFCKSSDEITVLAGGNCDKSVGYFVEPTIVETSNPYNKMMKEEIFGPVVCAYVYPDEKYKEMMDVVDNTNEFSLTGAIFGEDPTFIEEARDALRESCGNFYVNDKCTGSVVAQQPFGGARMSGTNDKAGGPMYLGRWVSPLSVKEAYEPQGSWRYPQLK</sequence>
<dbReference type="GO" id="GO:0005759">
    <property type="term" value="C:mitochondrial matrix"/>
    <property type="evidence" value="ECO:0000318"/>
    <property type="project" value="GO_Central"/>
</dbReference>
<dbReference type="OMA" id="FAGIHFT"/>
<dbReference type="Pfam" id="PF00171">
    <property type="entry name" value="Aldedh"/>
    <property type="match status" value="1"/>
</dbReference>
<dbReference type="Gene3D" id="3.40.605.10">
    <property type="entry name" value="Aldehyde Dehydrogenase, Chain A, domain 1"/>
    <property type="match status" value="1"/>
</dbReference>
<dbReference type="SUPFAM" id="SSF53720">
    <property type="entry name" value="ALDH-like"/>
    <property type="match status" value="1"/>
</dbReference>
<evidence type="ECO:0000256" key="6">
    <source>
        <dbReference type="ARBA" id="ARBA00048142"/>
    </source>
</evidence>
<dbReference type="InterPro" id="IPR016162">
    <property type="entry name" value="Ald_DH_N"/>
</dbReference>
<feature type="domain" description="Aldehyde dehydrogenase" evidence="9">
    <location>
        <begin position="71"/>
        <end position="528"/>
    </location>
</feature>
<dbReference type="OrthoDB" id="5322683at2759"/>
<dbReference type="InterPro" id="IPR050485">
    <property type="entry name" value="Proline_metab_enzyme"/>
</dbReference>
<evidence type="ECO:0000256" key="8">
    <source>
        <dbReference type="RuleBase" id="RU366030"/>
    </source>
</evidence>
<dbReference type="UniPathway" id="UPA00261">
    <property type="reaction ID" value="UER00374"/>
</dbReference>
<organism evidence="10 11">
    <name type="scientific">Nematostella vectensis</name>
    <name type="common">Starlet sea anemone</name>
    <dbReference type="NCBI Taxonomy" id="45351"/>
    <lineage>
        <taxon>Eukaryota</taxon>
        <taxon>Metazoa</taxon>
        <taxon>Cnidaria</taxon>
        <taxon>Anthozoa</taxon>
        <taxon>Hexacorallia</taxon>
        <taxon>Actiniaria</taxon>
        <taxon>Edwardsiidae</taxon>
        <taxon>Nematostella</taxon>
    </lineage>
</organism>
<dbReference type="FunFam" id="3.40.605.10:FF:000006">
    <property type="entry name" value="1-pyrroline-5-carboxylate dehydrogenase"/>
    <property type="match status" value="1"/>
</dbReference>
<dbReference type="EMBL" id="DS469592">
    <property type="protein sequence ID" value="EDO40398.1"/>
    <property type="molecule type" value="Genomic_DNA"/>
</dbReference>
<keyword evidence="5 7" id="KW-0642">Proline metabolism</keyword>
<dbReference type="Gene3D" id="3.40.309.10">
    <property type="entry name" value="Aldehyde Dehydrogenase, Chain A, domain 2"/>
    <property type="match status" value="1"/>
</dbReference>
<dbReference type="eggNOG" id="KOG2455">
    <property type="taxonomic scope" value="Eukaryota"/>
</dbReference>
<evidence type="ECO:0000256" key="4">
    <source>
        <dbReference type="ARBA" id="ARBA00023027"/>
    </source>
</evidence>
<dbReference type="AlphaFoldDB" id="A7S7A5"/>
<name>A7S7A5_NEMVE</name>
<dbReference type="PROSITE" id="PS00070">
    <property type="entry name" value="ALDEHYDE_DEHYDR_CYS"/>
    <property type="match status" value="1"/>
</dbReference>
<evidence type="ECO:0000313" key="11">
    <source>
        <dbReference type="Proteomes" id="UP000001593"/>
    </source>
</evidence>
<dbReference type="PhylomeDB" id="A7S7A5"/>
<evidence type="ECO:0000313" key="10">
    <source>
        <dbReference type="EMBL" id="EDO40398.1"/>
    </source>
</evidence>
<dbReference type="Proteomes" id="UP000001593">
    <property type="component" value="Unassembled WGS sequence"/>
</dbReference>
<dbReference type="PANTHER" id="PTHR42862">
    <property type="entry name" value="DELTA-1-PYRROLINE-5-CARBOXYLATE DEHYDROGENASE 1, ISOFORM A-RELATED"/>
    <property type="match status" value="1"/>
</dbReference>
<dbReference type="NCBIfam" id="TIGR01236">
    <property type="entry name" value="D1pyr5carbox1"/>
    <property type="match status" value="1"/>
</dbReference>
<keyword evidence="3 7" id="KW-0560">Oxidoreductase</keyword>
<evidence type="ECO:0000256" key="2">
    <source>
        <dbReference type="ARBA" id="ARBA00009986"/>
    </source>
</evidence>
<dbReference type="InterPro" id="IPR015590">
    <property type="entry name" value="Aldehyde_DH_dom"/>
</dbReference>
<dbReference type="PANTHER" id="PTHR42862:SF1">
    <property type="entry name" value="DELTA-1-PYRROLINE-5-CARBOXYLATE DEHYDROGENASE 2, ISOFORM A-RELATED"/>
    <property type="match status" value="1"/>
</dbReference>
<evidence type="ECO:0000256" key="5">
    <source>
        <dbReference type="ARBA" id="ARBA00023062"/>
    </source>
</evidence>
<dbReference type="FunCoup" id="A7S7A5">
    <property type="interactions" value="636"/>
</dbReference>
<dbReference type="EC" id="1.2.1.88" evidence="7"/>
<evidence type="ECO:0000256" key="3">
    <source>
        <dbReference type="ARBA" id="ARBA00023002"/>
    </source>
</evidence>
<proteinExistence type="inferred from homology"/>
<dbReference type="HOGENOM" id="CLU_005391_4_1_1"/>
<dbReference type="InterPro" id="IPR016161">
    <property type="entry name" value="Ald_DH/histidinol_DH"/>
</dbReference>
<dbReference type="InParanoid" id="A7S7A5"/>
<dbReference type="GO" id="GO:0010133">
    <property type="term" value="P:L-proline catabolic process to L-glutamate"/>
    <property type="evidence" value="ECO:0000318"/>
    <property type="project" value="GO_Central"/>
</dbReference>
<comment type="pathway">
    <text evidence="1 7">Amino-acid degradation; L-proline degradation into L-glutamate; L-glutamate from L-proline: step 2/2.</text>
</comment>
<keyword evidence="11" id="KW-1185">Reference proteome</keyword>
<dbReference type="KEGG" id="nve:5512065"/>
<dbReference type="InterPro" id="IPR016163">
    <property type="entry name" value="Ald_DH_C"/>
</dbReference>
<comment type="similarity">
    <text evidence="2 7">Belongs to the aldehyde dehydrogenase family.</text>
</comment>
<dbReference type="GO" id="GO:0003842">
    <property type="term" value="F:L-glutamate gamma-semialdehyde dehydrogenase activity"/>
    <property type="evidence" value="ECO:0000318"/>
    <property type="project" value="GO_Central"/>
</dbReference>
<accession>A7S7A5</accession>
<reference evidence="10 11" key="1">
    <citation type="journal article" date="2007" name="Science">
        <title>Sea anemone genome reveals ancestral eumetazoan gene repertoire and genomic organization.</title>
        <authorList>
            <person name="Putnam N.H."/>
            <person name="Srivastava M."/>
            <person name="Hellsten U."/>
            <person name="Dirks B."/>
            <person name="Chapman J."/>
            <person name="Salamov A."/>
            <person name="Terry A."/>
            <person name="Shapiro H."/>
            <person name="Lindquist E."/>
            <person name="Kapitonov V.V."/>
            <person name="Jurka J."/>
            <person name="Genikhovich G."/>
            <person name="Grigoriev I.V."/>
            <person name="Lucas S.M."/>
            <person name="Steele R.E."/>
            <person name="Finnerty J.R."/>
            <person name="Technau U."/>
            <person name="Martindale M.Q."/>
            <person name="Rokhsar D.S."/>
        </authorList>
    </citation>
    <scope>NUCLEOTIDE SEQUENCE [LARGE SCALE GENOMIC DNA]</scope>
    <source>
        <strain evidence="11">CH2 X CH6</strain>
    </source>
</reference>
<dbReference type="CDD" id="cd07123">
    <property type="entry name" value="ALDH_F4-17_P5CDH"/>
    <property type="match status" value="1"/>
</dbReference>
<protein>
    <recommendedName>
        <fullName evidence="7 8">Multifunctional fusion protein</fullName>
    </recommendedName>
    <domain>
        <recommendedName>
            <fullName evidence="8">Delta-1-pyrroline-5-carboxylate dehydrogenase</fullName>
            <shortName evidence="8">P5C dehydrogenase</shortName>
        </recommendedName>
        <alternativeName>
            <fullName evidence="7">L-glutamate gamma-semialdehyde dehydrogenase</fullName>
        </alternativeName>
    </domain>
    <domain>
        <recommendedName>
            <fullName evidence="7">L-glutamate gamma-semialdehyde dehydrogenase</fullName>
            <ecNumber evidence="7">1.2.1.88</ecNumber>
        </recommendedName>
    </domain>
</protein>
<dbReference type="STRING" id="45351.A7S7A5"/>
<gene>
    <name evidence="10" type="ORF">NEMVEDRAFT_v1g186547</name>
</gene>
<dbReference type="FunFam" id="3.40.309.10:FF:000005">
    <property type="entry name" value="1-pyrroline-5-carboxylate dehydrogenase 1"/>
    <property type="match status" value="1"/>
</dbReference>
<evidence type="ECO:0000256" key="7">
    <source>
        <dbReference type="RuleBase" id="RU366016"/>
    </source>
</evidence>
<dbReference type="InterPro" id="IPR005931">
    <property type="entry name" value="P5CDH/ALDH4A1"/>
</dbReference>
<keyword evidence="4 7" id="KW-0520">NAD</keyword>
<comment type="catalytic activity">
    <reaction evidence="6 7">
        <text>L-glutamate 5-semialdehyde + NAD(+) + H2O = L-glutamate + NADH + 2 H(+)</text>
        <dbReference type="Rhea" id="RHEA:30235"/>
        <dbReference type="ChEBI" id="CHEBI:15377"/>
        <dbReference type="ChEBI" id="CHEBI:15378"/>
        <dbReference type="ChEBI" id="CHEBI:29985"/>
        <dbReference type="ChEBI" id="CHEBI:57540"/>
        <dbReference type="ChEBI" id="CHEBI:57945"/>
        <dbReference type="ChEBI" id="CHEBI:58066"/>
        <dbReference type="EC" id="1.2.1.88"/>
    </reaction>
</comment>